<evidence type="ECO:0000313" key="2">
    <source>
        <dbReference type="EMBL" id="EAU38262.1"/>
    </source>
</evidence>
<dbReference type="GO" id="GO:0071479">
    <property type="term" value="P:cellular response to ionizing radiation"/>
    <property type="evidence" value="ECO:0007669"/>
    <property type="project" value="TreeGrafter"/>
</dbReference>
<dbReference type="Gene3D" id="3.70.10.10">
    <property type="match status" value="1"/>
</dbReference>
<feature type="region of interest" description="Disordered" evidence="1">
    <location>
        <begin position="399"/>
        <end position="427"/>
    </location>
</feature>
<dbReference type="OrthoDB" id="60092at2759"/>
<feature type="compositionally biased region" description="Polar residues" evidence="1">
    <location>
        <begin position="337"/>
        <end position="351"/>
    </location>
</feature>
<evidence type="ECO:0000313" key="3">
    <source>
        <dbReference type="Proteomes" id="UP000007963"/>
    </source>
</evidence>
<evidence type="ECO:0008006" key="4">
    <source>
        <dbReference type="Google" id="ProtNLM"/>
    </source>
</evidence>
<accession>Q0CXS9</accession>
<dbReference type="STRING" id="341663.Q0CXS9"/>
<feature type="region of interest" description="Disordered" evidence="1">
    <location>
        <begin position="573"/>
        <end position="595"/>
    </location>
</feature>
<dbReference type="GO" id="GO:0006281">
    <property type="term" value="P:DNA repair"/>
    <property type="evidence" value="ECO:0007669"/>
    <property type="project" value="TreeGrafter"/>
</dbReference>
<dbReference type="PANTHER" id="PTHR15237">
    <property type="entry name" value="DNA REPAIR PROTEIN RAD9"/>
    <property type="match status" value="1"/>
</dbReference>
<dbReference type="Pfam" id="PF04139">
    <property type="entry name" value="Rad9"/>
    <property type="match status" value="1"/>
</dbReference>
<feature type="region of interest" description="Disordered" evidence="1">
    <location>
        <begin position="283"/>
        <end position="386"/>
    </location>
</feature>
<dbReference type="GO" id="GO:0030896">
    <property type="term" value="C:checkpoint clamp complex"/>
    <property type="evidence" value="ECO:0007669"/>
    <property type="project" value="InterPro"/>
</dbReference>
<dbReference type="GeneID" id="4315874"/>
<evidence type="ECO:0000256" key="1">
    <source>
        <dbReference type="SAM" id="MobiDB-lite"/>
    </source>
</evidence>
<dbReference type="GO" id="GO:0000076">
    <property type="term" value="P:DNA replication checkpoint signaling"/>
    <property type="evidence" value="ECO:0007669"/>
    <property type="project" value="TreeGrafter"/>
</dbReference>
<dbReference type="HOGENOM" id="CLU_030657_1_0_1"/>
<feature type="compositionally biased region" description="Low complexity" evidence="1">
    <location>
        <begin position="291"/>
        <end position="304"/>
    </location>
</feature>
<reference evidence="3" key="1">
    <citation type="submission" date="2005-09" db="EMBL/GenBank/DDBJ databases">
        <title>Annotation of the Aspergillus terreus NIH2624 genome.</title>
        <authorList>
            <person name="Birren B.W."/>
            <person name="Lander E.S."/>
            <person name="Galagan J.E."/>
            <person name="Nusbaum C."/>
            <person name="Devon K."/>
            <person name="Henn M."/>
            <person name="Ma L.-J."/>
            <person name="Jaffe D.B."/>
            <person name="Butler J."/>
            <person name="Alvarez P."/>
            <person name="Gnerre S."/>
            <person name="Grabherr M."/>
            <person name="Kleber M."/>
            <person name="Mauceli E.W."/>
            <person name="Brockman W."/>
            <person name="Rounsley S."/>
            <person name="Young S.K."/>
            <person name="LaButti K."/>
            <person name="Pushparaj V."/>
            <person name="DeCaprio D."/>
            <person name="Crawford M."/>
            <person name="Koehrsen M."/>
            <person name="Engels R."/>
            <person name="Montgomery P."/>
            <person name="Pearson M."/>
            <person name="Howarth C."/>
            <person name="Larson L."/>
            <person name="Luoma S."/>
            <person name="White J."/>
            <person name="Alvarado L."/>
            <person name="Kodira C.D."/>
            <person name="Zeng Q."/>
            <person name="Oleary S."/>
            <person name="Yandava C."/>
            <person name="Denning D.W."/>
            <person name="Nierman W.C."/>
            <person name="Milne T."/>
            <person name="Madden K."/>
        </authorList>
    </citation>
    <scope>NUCLEOTIDE SEQUENCE [LARGE SCALE GENOMIC DNA]</scope>
    <source>
        <strain evidence="3">NIH 2624 / FGSC A1156</strain>
    </source>
</reference>
<feature type="compositionally biased region" description="Acidic residues" evidence="1">
    <location>
        <begin position="375"/>
        <end position="384"/>
    </location>
</feature>
<protein>
    <recommendedName>
        <fullName evidence="4">DNA repair protein rad9</fullName>
    </recommendedName>
</protein>
<dbReference type="RefSeq" id="XP_001208870.1">
    <property type="nucleotide sequence ID" value="XM_001208870.1"/>
</dbReference>
<dbReference type="OMA" id="NETQCRF"/>
<dbReference type="AlphaFoldDB" id="Q0CXS9"/>
<sequence>MATLTFSLAPEALFQLHDALICLAKFHETVAIEAEYDVLRLSVLNSSKTAYSAFVFDADSFFESYSFGVASGRNPHPDKFCCEIYLKALLSVFKGRTSGRDKDTAVERCEVELHEETDEAECKLVIRMVCGLGVIKSYKLIYEPATVNHAIFDRSTTTNQWSIDPKFLREITDHFSPSAEQLDIYSEGGKAIFTSFTTKITDGKEILRQPVHTSVAIDKKDFDHFLAEDNLHVAIALKDFKAAIAHAETAGTMITARYTRPCRPLQLAYGFGGVKAEFTLMTRGESGGDDAPASSRAPAPELSARQTPAPVHFTQTNTASDARQMPPPRSRSIRPLTGTSTRGTESNTASQRPPPSINFDSLFVPADDDRQWDVPNEDEDEEPQDVLGWDATADQETFNASLGPGLRDNEPSMQQQPPSGREEEMGIPPTQRMSQVKRPFTPLNTCTAWAFLTRHSLYSRCPSIQTSSFPSRHDNPTCRAPSAQSNNLVTSFTRQRDLSTPLLHIALRIRVRSTVPMLTPSKSHDSPWPNKSKNMLTPHCHLLRLQQIRRRQLAAVVAPPGDQRRIVLMYIDPMPTGSDTTESPQPIRRRGTTRHNIPLVIRRPKHRELSCSLVSY</sequence>
<dbReference type="EMBL" id="CH476595">
    <property type="protein sequence ID" value="EAU38262.1"/>
    <property type="molecule type" value="Genomic_DNA"/>
</dbReference>
<dbReference type="Proteomes" id="UP000007963">
    <property type="component" value="Unassembled WGS sequence"/>
</dbReference>
<proteinExistence type="predicted"/>
<dbReference type="GO" id="GO:0031573">
    <property type="term" value="P:mitotic intra-S DNA damage checkpoint signaling"/>
    <property type="evidence" value="ECO:0007669"/>
    <property type="project" value="TreeGrafter"/>
</dbReference>
<dbReference type="VEuPathDB" id="FungiDB:ATEG_01505"/>
<dbReference type="eggNOG" id="KOG2810">
    <property type="taxonomic scope" value="Eukaryota"/>
</dbReference>
<dbReference type="InterPro" id="IPR007268">
    <property type="entry name" value="Rad9/Ddc1"/>
</dbReference>
<dbReference type="PANTHER" id="PTHR15237:SF0">
    <property type="entry name" value="CELL CYCLE CHECKPOINT CONTROL PROTEIN"/>
    <property type="match status" value="1"/>
</dbReference>
<name>Q0CXS9_ASPTN</name>
<organism evidence="2 3">
    <name type="scientific">Aspergillus terreus (strain NIH 2624 / FGSC A1156)</name>
    <dbReference type="NCBI Taxonomy" id="341663"/>
    <lineage>
        <taxon>Eukaryota</taxon>
        <taxon>Fungi</taxon>
        <taxon>Dikarya</taxon>
        <taxon>Ascomycota</taxon>
        <taxon>Pezizomycotina</taxon>
        <taxon>Eurotiomycetes</taxon>
        <taxon>Eurotiomycetidae</taxon>
        <taxon>Eurotiales</taxon>
        <taxon>Aspergillaceae</taxon>
        <taxon>Aspergillus</taxon>
        <taxon>Aspergillus subgen. Circumdati</taxon>
    </lineage>
</organism>
<gene>
    <name evidence="2" type="ORF">ATEG_01505</name>
</gene>